<dbReference type="Pfam" id="PF12727">
    <property type="entry name" value="PBP_like"/>
    <property type="match status" value="1"/>
</dbReference>
<evidence type="ECO:0000313" key="4">
    <source>
        <dbReference type="Proteomes" id="UP000000321"/>
    </source>
</evidence>
<dbReference type="Pfam" id="PF12728">
    <property type="entry name" value="HTH_17"/>
    <property type="match status" value="1"/>
</dbReference>
<gene>
    <name evidence="3" type="ORF">SI859A1_02589</name>
</gene>
<organism evidence="3 4">
    <name type="scientific">Aurantimonas manganoxydans (strain ATCC BAA-1229 / DSM 21871 / SI85-9A1)</name>
    <dbReference type="NCBI Taxonomy" id="287752"/>
    <lineage>
        <taxon>Bacteria</taxon>
        <taxon>Pseudomonadati</taxon>
        <taxon>Pseudomonadota</taxon>
        <taxon>Alphaproteobacteria</taxon>
        <taxon>Hyphomicrobiales</taxon>
        <taxon>Aurantimonadaceae</taxon>
        <taxon>Aurantimonas</taxon>
    </lineage>
</organism>
<dbReference type="GO" id="GO:0003677">
    <property type="term" value="F:DNA binding"/>
    <property type="evidence" value="ECO:0007669"/>
    <property type="project" value="UniProtKB-KW"/>
</dbReference>
<dbReference type="EMBL" id="AAPJ01000001">
    <property type="protein sequence ID" value="EAS51773.1"/>
    <property type="molecule type" value="Genomic_DNA"/>
</dbReference>
<evidence type="ECO:0000313" key="3">
    <source>
        <dbReference type="EMBL" id="EAS51773.1"/>
    </source>
</evidence>
<dbReference type="NCBIfam" id="TIGR01764">
    <property type="entry name" value="excise"/>
    <property type="match status" value="1"/>
</dbReference>
<sequence>MSDTAPTYLTTRELADLMRIKERKVYDLAASGEVPCIRVVGKLLFPREEVAAWMAAARSGPVATETRLPMILAGSHDPLLEWALRQSGSGLAAFFDGSSDGIGRVARREAAACATHIREAGGDWNVATVRDMLGDAPVVLIEFARRQCGLIVEPGNPHAIEAVTDLAPLRFARRQPGAGGQKLFEALATEAGLDPAALAGPPGVAKTEDDVARLVLDGKADAGFGLAAMAAQYRLGFVPLAEDRTDLLVWRQAFFEPPLQALMRFLHTPEFRERAAEMSGYDVAAAGMVHYNAPSP</sequence>
<dbReference type="PANTHER" id="PTHR38431">
    <property type="entry name" value="BLL2305 PROTEIN"/>
    <property type="match status" value="1"/>
</dbReference>
<dbReference type="HOGENOM" id="CLU_053344_1_0_5"/>
<proteinExistence type="predicted"/>
<dbReference type="OrthoDB" id="9805928at2"/>
<feature type="domain" description="Helix-turn-helix" evidence="2">
    <location>
        <begin position="8"/>
        <end position="56"/>
    </location>
</feature>
<dbReference type="PANTHER" id="PTHR38431:SF1">
    <property type="entry name" value="BLL2305 PROTEIN"/>
    <property type="match status" value="1"/>
</dbReference>
<dbReference type="BioCyc" id="AURANTIMONAS:SI859A1_02589-MONOMER"/>
<feature type="domain" description="PBP" evidence="1">
    <location>
        <begin position="85"/>
        <end position="266"/>
    </location>
</feature>
<dbReference type="AlphaFoldDB" id="Q1YLF8"/>
<comment type="caution">
    <text evidence="3">The sequence shown here is derived from an EMBL/GenBank/DDBJ whole genome shotgun (WGS) entry which is preliminary data.</text>
</comment>
<dbReference type="InterPro" id="IPR010093">
    <property type="entry name" value="SinI_DNA-bd"/>
</dbReference>
<dbReference type="SUPFAM" id="SSF53850">
    <property type="entry name" value="Periplasmic binding protein-like II"/>
    <property type="match status" value="1"/>
</dbReference>
<keyword evidence="3" id="KW-0238">DNA-binding</keyword>
<accession>Q1YLF8</accession>
<dbReference type="InterPro" id="IPR024370">
    <property type="entry name" value="PBP_domain"/>
</dbReference>
<name>Q1YLF8_AURMS</name>
<keyword evidence="4" id="KW-1185">Reference proteome</keyword>
<evidence type="ECO:0000259" key="1">
    <source>
        <dbReference type="Pfam" id="PF12727"/>
    </source>
</evidence>
<dbReference type="InterPro" id="IPR041657">
    <property type="entry name" value="HTH_17"/>
</dbReference>
<protein>
    <submittedName>
        <fullName evidence="3">DNA-binding protein, excisionase family</fullName>
    </submittedName>
</protein>
<dbReference type="Proteomes" id="UP000000321">
    <property type="component" value="Unassembled WGS sequence"/>
</dbReference>
<dbReference type="Gene3D" id="3.40.190.10">
    <property type="entry name" value="Periplasmic binding protein-like II"/>
    <property type="match status" value="1"/>
</dbReference>
<reference evidence="3 4" key="1">
    <citation type="journal article" date="2008" name="Appl. Environ. Microbiol.">
        <title>Genomic insights into Mn(II) oxidation by the marine alphaproteobacterium Aurantimonas sp. strain SI85-9A1.</title>
        <authorList>
            <person name="Dick G.J."/>
            <person name="Podell S."/>
            <person name="Johnson H.A."/>
            <person name="Rivera-Espinoza Y."/>
            <person name="Bernier-Latmani R."/>
            <person name="McCarthy J.K."/>
            <person name="Torpey J.W."/>
            <person name="Clement B.G."/>
            <person name="Gaasterland T."/>
            <person name="Tebo B.M."/>
        </authorList>
    </citation>
    <scope>NUCLEOTIDE SEQUENCE [LARGE SCALE GENOMIC DNA]</scope>
    <source>
        <strain evidence="3 4">SI85-9A1</strain>
    </source>
</reference>
<dbReference type="RefSeq" id="WP_009210411.1">
    <property type="nucleotide sequence ID" value="NZ_BBWP01000002.1"/>
</dbReference>
<evidence type="ECO:0000259" key="2">
    <source>
        <dbReference type="Pfam" id="PF12728"/>
    </source>
</evidence>